<organism evidence="2 3">
    <name type="scientific">Mytilus edulis</name>
    <name type="common">Blue mussel</name>
    <dbReference type="NCBI Taxonomy" id="6550"/>
    <lineage>
        <taxon>Eukaryota</taxon>
        <taxon>Metazoa</taxon>
        <taxon>Spiralia</taxon>
        <taxon>Lophotrochozoa</taxon>
        <taxon>Mollusca</taxon>
        <taxon>Bivalvia</taxon>
        <taxon>Autobranchia</taxon>
        <taxon>Pteriomorphia</taxon>
        <taxon>Mytilida</taxon>
        <taxon>Mytiloidea</taxon>
        <taxon>Mytilidae</taxon>
        <taxon>Mytilinae</taxon>
        <taxon>Mytilus</taxon>
    </lineage>
</organism>
<proteinExistence type="predicted"/>
<comment type="caution">
    <text evidence="2">The sequence shown here is derived from an EMBL/GenBank/DDBJ whole genome shotgun (WGS) entry which is preliminary data.</text>
</comment>
<feature type="compositionally biased region" description="Basic and acidic residues" evidence="1">
    <location>
        <begin position="62"/>
        <end position="72"/>
    </location>
</feature>
<feature type="compositionally biased region" description="Polar residues" evidence="1">
    <location>
        <begin position="179"/>
        <end position="195"/>
    </location>
</feature>
<evidence type="ECO:0000313" key="3">
    <source>
        <dbReference type="Proteomes" id="UP000683360"/>
    </source>
</evidence>
<evidence type="ECO:0008006" key="4">
    <source>
        <dbReference type="Google" id="ProtNLM"/>
    </source>
</evidence>
<dbReference type="Gene3D" id="3.30.70.270">
    <property type="match status" value="1"/>
</dbReference>
<evidence type="ECO:0000313" key="2">
    <source>
        <dbReference type="EMBL" id="CAG2234866.1"/>
    </source>
</evidence>
<keyword evidence="3" id="KW-1185">Reference proteome</keyword>
<dbReference type="InterPro" id="IPR043128">
    <property type="entry name" value="Rev_trsase/Diguanyl_cyclase"/>
</dbReference>
<dbReference type="CDD" id="cd09275">
    <property type="entry name" value="RNase_HI_RT_DIRS1"/>
    <property type="match status" value="1"/>
</dbReference>
<feature type="compositionally biased region" description="Acidic residues" evidence="1">
    <location>
        <begin position="236"/>
        <end position="251"/>
    </location>
</feature>
<feature type="region of interest" description="Disordered" evidence="1">
    <location>
        <begin position="171"/>
        <end position="266"/>
    </location>
</feature>
<dbReference type="PANTHER" id="PTHR33050">
    <property type="entry name" value="REVERSE TRANSCRIPTASE DOMAIN-CONTAINING PROTEIN"/>
    <property type="match status" value="1"/>
</dbReference>
<feature type="compositionally biased region" description="Basic and acidic residues" evidence="1">
    <location>
        <begin position="130"/>
        <end position="147"/>
    </location>
</feature>
<feature type="compositionally biased region" description="Polar residues" evidence="1">
    <location>
        <begin position="101"/>
        <end position="112"/>
    </location>
</feature>
<dbReference type="InterPro" id="IPR043502">
    <property type="entry name" value="DNA/RNA_pol_sf"/>
</dbReference>
<evidence type="ECO:0000256" key="1">
    <source>
        <dbReference type="SAM" id="MobiDB-lite"/>
    </source>
</evidence>
<dbReference type="AlphaFoldDB" id="A0A8S3TMW0"/>
<accession>A0A8S3TMW0</accession>
<dbReference type="Gene3D" id="3.10.10.10">
    <property type="entry name" value="HIV Type 1 Reverse Transcriptase, subunit A, domain 1"/>
    <property type="match status" value="1"/>
</dbReference>
<protein>
    <recommendedName>
        <fullName evidence="4">Reverse transcriptase domain-containing protein</fullName>
    </recommendedName>
</protein>
<dbReference type="InterPro" id="IPR052055">
    <property type="entry name" value="Hepadnavirus_pol/RT"/>
</dbReference>
<dbReference type="Proteomes" id="UP000683360">
    <property type="component" value="Unassembled WGS sequence"/>
</dbReference>
<dbReference type="EMBL" id="CAJPWZ010002273">
    <property type="protein sequence ID" value="CAG2234866.1"/>
    <property type="molecule type" value="Genomic_DNA"/>
</dbReference>
<gene>
    <name evidence="2" type="ORF">MEDL_47461</name>
</gene>
<feature type="compositionally biased region" description="Basic residues" evidence="1">
    <location>
        <begin position="205"/>
        <end position="229"/>
    </location>
</feature>
<feature type="region of interest" description="Disordered" evidence="1">
    <location>
        <begin position="62"/>
        <end position="147"/>
    </location>
</feature>
<dbReference type="SUPFAM" id="SSF56672">
    <property type="entry name" value="DNA/RNA polymerases"/>
    <property type="match status" value="1"/>
</dbReference>
<dbReference type="PANTHER" id="PTHR33050:SF7">
    <property type="entry name" value="RIBONUCLEASE H"/>
    <property type="match status" value="1"/>
</dbReference>
<reference evidence="2" key="1">
    <citation type="submission" date="2021-03" db="EMBL/GenBank/DDBJ databases">
        <authorList>
            <person name="Bekaert M."/>
        </authorList>
    </citation>
    <scope>NUCLEOTIDE SEQUENCE</scope>
</reference>
<sequence>MPVTRNKARKNYKLLSEFGFDQDVLDVSDPTSDIFDHETSPDEVDRLEHRIHNLELSISEKERKLEKSDFEKQGAIPKTRLKNGESSKLIDPVKEKGVVEKSNNPHKPQSSAPKVKSTEIAGKKTKSAKRKDTSDSKSVKRKGEINLDKLRKKKVLTKLVEKQLSDILKKNNLIDLVDSSESPHGSSTIPLQYSDSDSDDSIHVPKVKSAKAKKFKKSGSSRVTKHKSRVISESSDSSDYDSFESSTDDDTSSTSGTDSSCKKKSLKKRKVKSGMVAKASDDVQNPQTWPHTTLQYEYINKSVSFQDLDLKLFVAGELEIIGSSKIKAIERNTRLSLLKKIVYYSSIYQWKSLLDFYAAFLRQIETGAKTWKDTPDNLEVPLLSKYVKQEFDKKHSFGAKKETKTHTLWYCSLFQKNKCSKTSPHKILIRGVERENYSDAQVCDFLEYGWPVGHDGSPFRSSFSRNHSGATDFPDDIAKYLKKESSYKAIVGPFKANPFSCPSALSPLNSVPKKDSTERRVIVDLSFPEGEAVNSGIFKDRYLGDEISVSYPTVDDFIMLIKSKGQGCRMFKRDLKRAYRQLVVDPGDIHLLGYKWRGHLYYDRVLTMGLRSAAYICMRTTNAIAFICQNMGIDILNYLDDLAGCDIPSSSDDAYAKLGLILQNCGIEESIEKACPPSTKMMFIGILFDSENMTISIDTQRLSEILQLVSNWLCSTNCTKRELQSLLGKLNFVSQCVRSGRIFVSRLLNWLRDFPDNGKIVIPTDFKRDLFWWQEFLPSYNGISMILSDEFSNPDQLFSVDACLTGCGGWMDGRYFHCSFPEFILDQNLHINLLEMLTIVVALKLWGKHFTNLKVIIYCDNMVSVRVLNTGATRNEFLQSCLREVCWIAAVNNFELKAKHISGCDNRLPDLLSRWDLDYKFQLDFYERTKGMSLFRDLISKELFQFEHIW</sequence>
<name>A0A8S3TMW0_MYTED</name>